<dbReference type="Proteomes" id="UP000271162">
    <property type="component" value="Unassembled WGS sequence"/>
</dbReference>
<evidence type="ECO:0000313" key="8">
    <source>
        <dbReference type="WBParaSite" id="NBR_0001544501-mRNA-1"/>
    </source>
</evidence>
<dbReference type="InterPro" id="IPR016035">
    <property type="entry name" value="Acyl_Trfase/lysoPLipase"/>
</dbReference>
<feature type="domain" description="PNPLA" evidence="5">
    <location>
        <begin position="1"/>
        <end position="117"/>
    </location>
</feature>
<dbReference type="PROSITE" id="PS51635">
    <property type="entry name" value="PNPLA"/>
    <property type="match status" value="1"/>
</dbReference>
<dbReference type="Pfam" id="PF01734">
    <property type="entry name" value="Patatin"/>
    <property type="match status" value="1"/>
</dbReference>
<dbReference type="AlphaFoldDB" id="A0A158R2B2"/>
<keyword evidence="1" id="KW-0677">Repeat</keyword>
<dbReference type="InterPro" id="IPR002641">
    <property type="entry name" value="PNPLA_dom"/>
</dbReference>
<dbReference type="GO" id="GO:0052816">
    <property type="term" value="F:long-chain fatty acyl-CoA hydrolase activity"/>
    <property type="evidence" value="ECO:0007669"/>
    <property type="project" value="TreeGrafter"/>
</dbReference>
<dbReference type="PANTHER" id="PTHR24139:SF35">
    <property type="entry name" value="PNPLA DOMAIN-CONTAINING PROTEIN"/>
    <property type="match status" value="1"/>
</dbReference>
<dbReference type="InterPro" id="IPR047148">
    <property type="entry name" value="PLPL9"/>
</dbReference>
<keyword evidence="2" id="KW-0040">ANK repeat</keyword>
<accession>A0A158R2B2</accession>
<dbReference type="GO" id="GO:0006629">
    <property type="term" value="P:lipid metabolic process"/>
    <property type="evidence" value="ECO:0007669"/>
    <property type="project" value="UniProtKB-KW"/>
</dbReference>
<reference evidence="8" key="1">
    <citation type="submission" date="2016-04" db="UniProtKB">
        <authorList>
            <consortium name="WormBaseParasite"/>
        </authorList>
    </citation>
    <scope>IDENTIFICATION</scope>
</reference>
<dbReference type="EMBL" id="UYSL01021740">
    <property type="protein sequence ID" value="VDL79040.1"/>
    <property type="molecule type" value="Genomic_DNA"/>
</dbReference>
<dbReference type="OMA" id="EYNINEP"/>
<dbReference type="Gene3D" id="3.40.1090.10">
    <property type="entry name" value="Cytosolic phospholipase A2 catalytic domain"/>
    <property type="match status" value="1"/>
</dbReference>
<organism evidence="8">
    <name type="scientific">Nippostrongylus brasiliensis</name>
    <name type="common">Rat hookworm</name>
    <dbReference type="NCBI Taxonomy" id="27835"/>
    <lineage>
        <taxon>Eukaryota</taxon>
        <taxon>Metazoa</taxon>
        <taxon>Ecdysozoa</taxon>
        <taxon>Nematoda</taxon>
        <taxon>Chromadorea</taxon>
        <taxon>Rhabditida</taxon>
        <taxon>Rhabditina</taxon>
        <taxon>Rhabditomorpha</taxon>
        <taxon>Strongyloidea</taxon>
        <taxon>Heligmosomidae</taxon>
        <taxon>Nippostrongylus</taxon>
    </lineage>
</organism>
<evidence type="ECO:0000313" key="7">
    <source>
        <dbReference type="Proteomes" id="UP000271162"/>
    </source>
</evidence>
<dbReference type="STRING" id="27835.A0A158R2B2"/>
<evidence type="ECO:0000313" key="6">
    <source>
        <dbReference type="EMBL" id="VDL79040.1"/>
    </source>
</evidence>
<evidence type="ECO:0000256" key="2">
    <source>
        <dbReference type="ARBA" id="ARBA00023043"/>
    </source>
</evidence>
<dbReference type="PANTHER" id="PTHR24139">
    <property type="entry name" value="CALCIUM-INDEPENDENT PHOSPHOLIPASE A2"/>
    <property type="match status" value="1"/>
</dbReference>
<evidence type="ECO:0000256" key="1">
    <source>
        <dbReference type="ARBA" id="ARBA00022737"/>
    </source>
</evidence>
<evidence type="ECO:0000259" key="5">
    <source>
        <dbReference type="PROSITE" id="PS51635"/>
    </source>
</evidence>
<evidence type="ECO:0000256" key="4">
    <source>
        <dbReference type="PROSITE-ProRule" id="PRU01161"/>
    </source>
</evidence>
<dbReference type="GO" id="GO:2000304">
    <property type="term" value="P:positive regulation of ceramide biosynthetic process"/>
    <property type="evidence" value="ECO:0007669"/>
    <property type="project" value="TreeGrafter"/>
</dbReference>
<name>A0A158R2B2_NIPBR</name>
<dbReference type="WBParaSite" id="NBR_0001544501-mRNA-1">
    <property type="protein sequence ID" value="NBR_0001544501-mRNA-1"/>
    <property type="gene ID" value="NBR_0001544501"/>
</dbReference>
<keyword evidence="3" id="KW-0443">Lipid metabolism</keyword>
<keyword evidence="7" id="KW-1185">Reference proteome</keyword>
<proteinExistence type="predicted"/>
<comment type="caution">
    <text evidence="4">Lacks conserved residue(s) required for the propagation of feature annotation.</text>
</comment>
<gene>
    <name evidence="6" type="ORF">NBR_LOCUS15446</name>
</gene>
<evidence type="ECO:0000256" key="3">
    <source>
        <dbReference type="ARBA" id="ARBA00023098"/>
    </source>
</evidence>
<dbReference type="GO" id="GO:0047499">
    <property type="term" value="F:calcium-independent phospholipase A2 activity"/>
    <property type="evidence" value="ECO:0007669"/>
    <property type="project" value="InterPro"/>
</dbReference>
<dbReference type="GO" id="GO:0005739">
    <property type="term" value="C:mitochondrion"/>
    <property type="evidence" value="ECO:0007669"/>
    <property type="project" value="TreeGrafter"/>
</dbReference>
<reference evidence="6 7" key="2">
    <citation type="submission" date="2018-11" db="EMBL/GenBank/DDBJ databases">
        <authorList>
            <consortium name="Pathogen Informatics"/>
        </authorList>
    </citation>
    <scope>NUCLEOTIDE SEQUENCE [LARGE SCALE GENOMIC DNA]</scope>
</reference>
<dbReference type="SUPFAM" id="SSF52151">
    <property type="entry name" value="FabD/lysophospholipase-like"/>
    <property type="match status" value="1"/>
</dbReference>
<protein>
    <submittedName>
        <fullName evidence="8">PNPLA domain-containing protein</fullName>
    </submittedName>
</protein>
<sequence length="259" mass="29306">MYLAPPRLRDAPVAVQTRNIEKVLSDCFPTQTFQQCDRRLTVPALDISMAPAKLHIFRNYSFTRPFGASLDDEQDIMFKDAARASSAAPTYFEPFLYQGRKFVDGSFVANYPLNILFKEVDSFSRHNNKIRLAGVVSIGTGEPAQSERKYKSGTTLKAKAKNMAHLSTLILEQVVGQDLTAVEMAQERCHAHNIPFVRISPKGINVRIDQIDDGKLMDMIWTTQLWLVENLREVDKLGELLFKLLSDPDEGKRRSNTVL</sequence>